<evidence type="ECO:0000256" key="1">
    <source>
        <dbReference type="SAM" id="MobiDB-lite"/>
    </source>
</evidence>
<gene>
    <name evidence="2" type="ORF">LCGC14_1524300</name>
</gene>
<feature type="region of interest" description="Disordered" evidence="1">
    <location>
        <begin position="1"/>
        <end position="77"/>
    </location>
</feature>
<dbReference type="AlphaFoldDB" id="A0A0F9IXV3"/>
<reference evidence="2" key="1">
    <citation type="journal article" date="2015" name="Nature">
        <title>Complex archaea that bridge the gap between prokaryotes and eukaryotes.</title>
        <authorList>
            <person name="Spang A."/>
            <person name="Saw J.H."/>
            <person name="Jorgensen S.L."/>
            <person name="Zaremba-Niedzwiedzka K."/>
            <person name="Martijn J."/>
            <person name="Lind A.E."/>
            <person name="van Eijk R."/>
            <person name="Schleper C."/>
            <person name="Guy L."/>
            <person name="Ettema T.J."/>
        </authorList>
    </citation>
    <scope>NUCLEOTIDE SEQUENCE</scope>
</reference>
<protein>
    <submittedName>
        <fullName evidence="2">Uncharacterized protein</fullName>
    </submittedName>
</protein>
<feature type="compositionally biased region" description="Basic and acidic residues" evidence="1">
    <location>
        <begin position="12"/>
        <end position="22"/>
    </location>
</feature>
<proteinExistence type="predicted"/>
<evidence type="ECO:0000313" key="2">
    <source>
        <dbReference type="EMBL" id="KKM62178.1"/>
    </source>
</evidence>
<dbReference type="EMBL" id="LAZR01011351">
    <property type="protein sequence ID" value="KKM62178.1"/>
    <property type="molecule type" value="Genomic_DNA"/>
</dbReference>
<organism evidence="2">
    <name type="scientific">marine sediment metagenome</name>
    <dbReference type="NCBI Taxonomy" id="412755"/>
    <lineage>
        <taxon>unclassified sequences</taxon>
        <taxon>metagenomes</taxon>
        <taxon>ecological metagenomes</taxon>
    </lineage>
</organism>
<comment type="caution">
    <text evidence="2">The sequence shown here is derived from an EMBL/GenBank/DDBJ whole genome shotgun (WGS) entry which is preliminary data.</text>
</comment>
<sequence length="155" mass="16546">MAVNSRIRNKGVGKDAKRHDLDGTPGLSEGSSLQQGEVGQLEAGQKAVSDTQSAQVAGAALPQQAPSAPVTAPDPIGFAKGKIGGDLQVPVEELSRINTAQWIPMIEKMARSNSASPLLRRAYVNMLARLQNEPFSGSTAVVNKRELDRQVQDRF</sequence>
<name>A0A0F9IXV3_9ZZZZ</name>
<accession>A0A0F9IXV3</accession>